<dbReference type="AlphaFoldDB" id="A0A7J7IIH9"/>
<comment type="caution">
    <text evidence="2">The sequence shown here is derived from an EMBL/GenBank/DDBJ whole genome shotgun (WGS) entry which is preliminary data.</text>
</comment>
<sequence>MCAEILRNSGFVDIVSVETSMLRSKSQNASAHQKPVLEIVVERTPRFHELLETENATRAARRAERERRGAGSAAFGRRGVASGARADCAPEDEYEDDVDEDDEDANDEPAAAVAATRTATEHDHH</sequence>
<keyword evidence="3" id="KW-1185">Reference proteome</keyword>
<dbReference type="Gene3D" id="3.30.110.20">
    <property type="entry name" value="Alba-like domain"/>
    <property type="match status" value="1"/>
</dbReference>
<feature type="compositionally biased region" description="Acidic residues" evidence="1">
    <location>
        <begin position="89"/>
        <end position="107"/>
    </location>
</feature>
<reference evidence="2 3" key="1">
    <citation type="journal article" date="2020" name="J. Phycol.">
        <title>Comparative genome analysis reveals Cyanidiococcus gen. nov., a new extremophilic red algal genus sister to Cyanidioschyzon (Cyanidioschyzonaceae, Rhodophyta).</title>
        <authorList>
            <person name="Liu S.-L."/>
            <person name="Chiang Y.-R."/>
            <person name="Yoon H.S."/>
            <person name="Fu H.-Y."/>
        </authorList>
    </citation>
    <scope>NUCLEOTIDE SEQUENCE [LARGE SCALE GENOMIC DNA]</scope>
    <source>
        <strain evidence="2 3">THAL066</strain>
    </source>
</reference>
<evidence type="ECO:0000313" key="3">
    <source>
        <dbReference type="Proteomes" id="UP000530660"/>
    </source>
</evidence>
<accession>A0A7J7IIH9</accession>
<organism evidence="2 3">
    <name type="scientific">Cyanidiococcus yangmingshanensis</name>
    <dbReference type="NCBI Taxonomy" id="2690220"/>
    <lineage>
        <taxon>Eukaryota</taxon>
        <taxon>Rhodophyta</taxon>
        <taxon>Bangiophyceae</taxon>
        <taxon>Cyanidiales</taxon>
        <taxon>Cyanidiaceae</taxon>
        <taxon>Cyanidiococcus</taxon>
    </lineage>
</organism>
<evidence type="ECO:0000313" key="2">
    <source>
        <dbReference type="EMBL" id="KAF6002916.1"/>
    </source>
</evidence>
<name>A0A7J7IIH9_9RHOD</name>
<dbReference type="EMBL" id="VWRR01000008">
    <property type="protein sequence ID" value="KAF6002916.1"/>
    <property type="molecule type" value="Genomic_DNA"/>
</dbReference>
<dbReference type="GO" id="GO:0003676">
    <property type="term" value="F:nucleic acid binding"/>
    <property type="evidence" value="ECO:0007669"/>
    <property type="project" value="InterPro"/>
</dbReference>
<feature type="compositionally biased region" description="Low complexity" evidence="1">
    <location>
        <begin position="108"/>
        <end position="118"/>
    </location>
</feature>
<gene>
    <name evidence="2" type="ORF">F1559_000734</name>
</gene>
<proteinExistence type="predicted"/>
<dbReference type="Proteomes" id="UP000530660">
    <property type="component" value="Unassembled WGS sequence"/>
</dbReference>
<feature type="compositionally biased region" description="Low complexity" evidence="1">
    <location>
        <begin position="70"/>
        <end position="86"/>
    </location>
</feature>
<feature type="region of interest" description="Disordered" evidence="1">
    <location>
        <begin position="56"/>
        <end position="125"/>
    </location>
</feature>
<protein>
    <submittedName>
        <fullName evidence="2">Uncharacterized protein</fullName>
    </submittedName>
</protein>
<dbReference type="InterPro" id="IPR036882">
    <property type="entry name" value="Alba-like_dom_sf"/>
</dbReference>
<dbReference type="OrthoDB" id="1699369at2759"/>
<evidence type="ECO:0000256" key="1">
    <source>
        <dbReference type="SAM" id="MobiDB-lite"/>
    </source>
</evidence>